<evidence type="ECO:0000313" key="10">
    <source>
        <dbReference type="Proteomes" id="UP001058003"/>
    </source>
</evidence>
<dbReference type="InterPro" id="IPR000515">
    <property type="entry name" value="MetI-like"/>
</dbReference>
<dbReference type="PANTHER" id="PTHR43227">
    <property type="entry name" value="BLL4140 PROTEIN"/>
    <property type="match status" value="1"/>
</dbReference>
<feature type="transmembrane region" description="Helical" evidence="7">
    <location>
        <begin position="250"/>
        <end position="271"/>
    </location>
</feature>
<evidence type="ECO:0000256" key="3">
    <source>
        <dbReference type="ARBA" id="ARBA00022475"/>
    </source>
</evidence>
<keyword evidence="6 7" id="KW-0472">Membrane</keyword>
<dbReference type="CDD" id="cd06261">
    <property type="entry name" value="TM_PBP2"/>
    <property type="match status" value="1"/>
</dbReference>
<dbReference type="Proteomes" id="UP001058003">
    <property type="component" value="Chromosome"/>
</dbReference>
<feature type="transmembrane region" description="Helical" evidence="7">
    <location>
        <begin position="157"/>
        <end position="178"/>
    </location>
</feature>
<dbReference type="InterPro" id="IPR035906">
    <property type="entry name" value="MetI-like_sf"/>
</dbReference>
<keyword evidence="5 7" id="KW-1133">Transmembrane helix</keyword>
<comment type="similarity">
    <text evidence="7">Belongs to the binding-protein-dependent transport system permease family.</text>
</comment>
<name>A0A9Q9IQ53_9ACTN</name>
<organism evidence="9 10">
    <name type="scientific">Dactylosporangium aurantiacum</name>
    <dbReference type="NCBI Taxonomy" id="35754"/>
    <lineage>
        <taxon>Bacteria</taxon>
        <taxon>Bacillati</taxon>
        <taxon>Actinomycetota</taxon>
        <taxon>Actinomycetes</taxon>
        <taxon>Micromonosporales</taxon>
        <taxon>Micromonosporaceae</taxon>
        <taxon>Dactylosporangium</taxon>
    </lineage>
</organism>
<keyword evidence="3" id="KW-1003">Cell membrane</keyword>
<feature type="domain" description="ABC transmembrane type-1" evidence="8">
    <location>
        <begin position="57"/>
        <end position="271"/>
    </location>
</feature>
<dbReference type="KEGG" id="daur:Daura_27865"/>
<keyword evidence="10" id="KW-1185">Reference proteome</keyword>
<dbReference type="EMBL" id="CP073767">
    <property type="protein sequence ID" value="UWZ59796.1"/>
    <property type="molecule type" value="Genomic_DNA"/>
</dbReference>
<evidence type="ECO:0000259" key="8">
    <source>
        <dbReference type="PROSITE" id="PS50928"/>
    </source>
</evidence>
<evidence type="ECO:0000256" key="1">
    <source>
        <dbReference type="ARBA" id="ARBA00004651"/>
    </source>
</evidence>
<sequence length="286" mass="31543">MTLPAVALLAVFAYAPMLGLVTAFQSYDIYSGFWYSPFTGLDNLERLLQDPIFWHALTNTLVISAVQLILYFPVPIALALVLNEVANGRVRSFVQSVVYLPHFFSWVLVVTVFQEMLGGAGALNTILRRHGWATWDIMTNPDAFKYLVTAQAVWKEAGWGIIVFLAALAAVDQSLYEAAAADGAGRWRRLWHVTLPGMRGVIVLMLVLRLGNALTVGFEQMLIQRQAVGRDASEVLDTFAYYYGVVNNNFSYGAAAGLFKGVLSLLLVLAANKLAHAFGEDGLYRK</sequence>
<keyword evidence="2 7" id="KW-0813">Transport</keyword>
<feature type="transmembrane region" description="Helical" evidence="7">
    <location>
        <begin position="190"/>
        <end position="211"/>
    </location>
</feature>
<evidence type="ECO:0000313" key="9">
    <source>
        <dbReference type="EMBL" id="UWZ59796.1"/>
    </source>
</evidence>
<evidence type="ECO:0000256" key="2">
    <source>
        <dbReference type="ARBA" id="ARBA00022448"/>
    </source>
</evidence>
<reference evidence="9" key="1">
    <citation type="submission" date="2021-04" db="EMBL/GenBank/DDBJ databases">
        <title>Dactylosporangium aurantiacum NRRL B-8018 full assembly.</title>
        <authorList>
            <person name="Hartkoorn R.C."/>
            <person name="Beaudoing E."/>
            <person name="Hot D."/>
        </authorList>
    </citation>
    <scope>NUCLEOTIDE SEQUENCE</scope>
    <source>
        <strain evidence="9">NRRL B-8018</strain>
    </source>
</reference>
<dbReference type="GO" id="GO:0005886">
    <property type="term" value="C:plasma membrane"/>
    <property type="evidence" value="ECO:0007669"/>
    <property type="project" value="UniProtKB-SubCell"/>
</dbReference>
<dbReference type="OrthoDB" id="9785836at2"/>
<feature type="transmembrane region" description="Helical" evidence="7">
    <location>
        <begin position="93"/>
        <end position="113"/>
    </location>
</feature>
<gene>
    <name evidence="9" type="ORF">Daura_27865</name>
</gene>
<comment type="subcellular location">
    <subcellularLocation>
        <location evidence="1 7">Cell membrane</location>
        <topology evidence="1 7">Multi-pass membrane protein</topology>
    </subcellularLocation>
</comment>
<keyword evidence="4 7" id="KW-0812">Transmembrane</keyword>
<evidence type="ECO:0000256" key="6">
    <source>
        <dbReference type="ARBA" id="ARBA00023136"/>
    </source>
</evidence>
<feature type="transmembrane region" description="Helical" evidence="7">
    <location>
        <begin position="52"/>
        <end position="81"/>
    </location>
</feature>
<dbReference type="GO" id="GO:0055085">
    <property type="term" value="P:transmembrane transport"/>
    <property type="evidence" value="ECO:0007669"/>
    <property type="project" value="InterPro"/>
</dbReference>
<dbReference type="PROSITE" id="PS50928">
    <property type="entry name" value="ABC_TM1"/>
    <property type="match status" value="1"/>
</dbReference>
<evidence type="ECO:0000256" key="7">
    <source>
        <dbReference type="RuleBase" id="RU363032"/>
    </source>
</evidence>
<dbReference type="Gene3D" id="1.10.3720.10">
    <property type="entry name" value="MetI-like"/>
    <property type="match status" value="1"/>
</dbReference>
<accession>A0A9Q9IQ53</accession>
<evidence type="ECO:0000256" key="5">
    <source>
        <dbReference type="ARBA" id="ARBA00022989"/>
    </source>
</evidence>
<dbReference type="AlphaFoldDB" id="A0A9Q9IQ53"/>
<dbReference type="InterPro" id="IPR050809">
    <property type="entry name" value="UgpAE/MalFG_permease"/>
</dbReference>
<dbReference type="SUPFAM" id="SSF161098">
    <property type="entry name" value="MetI-like"/>
    <property type="match status" value="1"/>
</dbReference>
<dbReference type="Pfam" id="PF00528">
    <property type="entry name" value="BPD_transp_1"/>
    <property type="match status" value="1"/>
</dbReference>
<evidence type="ECO:0000256" key="4">
    <source>
        <dbReference type="ARBA" id="ARBA00022692"/>
    </source>
</evidence>
<dbReference type="PANTHER" id="PTHR43227:SF11">
    <property type="entry name" value="BLL4140 PROTEIN"/>
    <property type="match status" value="1"/>
</dbReference>
<protein>
    <submittedName>
        <fullName evidence="9">Sugar ABC transporter permease</fullName>
    </submittedName>
</protein>
<proteinExistence type="inferred from homology"/>